<evidence type="ECO:0000313" key="3">
    <source>
        <dbReference type="Proteomes" id="UP000652763"/>
    </source>
</evidence>
<accession>A0ABR8YDA7</accession>
<evidence type="ECO:0000256" key="1">
    <source>
        <dbReference type="SAM" id="MobiDB-lite"/>
    </source>
</evidence>
<organism evidence="2 3">
    <name type="scientific">Arthrobacter pullicola</name>
    <dbReference type="NCBI Taxonomy" id="2762224"/>
    <lineage>
        <taxon>Bacteria</taxon>
        <taxon>Bacillati</taxon>
        <taxon>Actinomycetota</taxon>
        <taxon>Actinomycetes</taxon>
        <taxon>Micrococcales</taxon>
        <taxon>Micrococcaceae</taxon>
        <taxon>Arthrobacter</taxon>
    </lineage>
</organism>
<dbReference type="Proteomes" id="UP000652763">
    <property type="component" value="Unassembled WGS sequence"/>
</dbReference>
<dbReference type="InterPro" id="IPR027961">
    <property type="entry name" value="DUF4442"/>
</dbReference>
<name>A0ABR8YDA7_9MICC</name>
<comment type="caution">
    <text evidence="2">The sequence shown here is derived from an EMBL/GenBank/DDBJ whole genome shotgun (WGS) entry which is preliminary data.</text>
</comment>
<dbReference type="SUPFAM" id="SSF54637">
    <property type="entry name" value="Thioesterase/thiol ester dehydrase-isomerase"/>
    <property type="match status" value="1"/>
</dbReference>
<feature type="compositionally biased region" description="Low complexity" evidence="1">
    <location>
        <begin position="144"/>
        <end position="155"/>
    </location>
</feature>
<reference evidence="2 3" key="1">
    <citation type="submission" date="2020-08" db="EMBL/GenBank/DDBJ databases">
        <title>A Genomic Blueprint of the Chicken Gut Microbiome.</title>
        <authorList>
            <person name="Gilroy R."/>
            <person name="Ravi A."/>
            <person name="Getino M."/>
            <person name="Pursley I."/>
            <person name="Horton D.L."/>
            <person name="Alikhan N.-F."/>
            <person name="Baker D."/>
            <person name="Gharbi K."/>
            <person name="Hall N."/>
            <person name="Watson M."/>
            <person name="Adriaenssens E.M."/>
            <person name="Foster-Nyarko E."/>
            <person name="Jarju S."/>
            <person name="Secka A."/>
            <person name="Antonio M."/>
            <person name="Oren A."/>
            <person name="Chaudhuri R."/>
            <person name="La Ragione R.M."/>
            <person name="Hildebrand F."/>
            <person name="Pallen M.J."/>
        </authorList>
    </citation>
    <scope>NUCLEOTIDE SEQUENCE [LARGE SCALE GENOMIC DNA]</scope>
    <source>
        <strain evidence="2 3">Sa2BUA2</strain>
    </source>
</reference>
<protein>
    <submittedName>
        <fullName evidence="2">DUF4442 domain-containing protein</fullName>
    </submittedName>
</protein>
<dbReference type="EMBL" id="JACSQC010000001">
    <property type="protein sequence ID" value="MBD8042200.1"/>
    <property type="molecule type" value="Genomic_DNA"/>
</dbReference>
<gene>
    <name evidence="2" type="ORF">H9638_00070</name>
</gene>
<feature type="region of interest" description="Disordered" evidence="1">
    <location>
        <begin position="139"/>
        <end position="162"/>
    </location>
</feature>
<dbReference type="Pfam" id="PF14539">
    <property type="entry name" value="DUF4442"/>
    <property type="match status" value="1"/>
</dbReference>
<proteinExistence type="predicted"/>
<sequence>MNLWPPFAFSGIRITDLPPDFMSVTVRLRLRWWNRNVAGVHFGGSLFAMTDPFWMMLLLRHLGGEHVIWDRAAEVDFLKPGKGDVYARFRINPEDVVRLRDEAAGGAKVLEWFTVEVVDADGDVVARVRKQVYLRRKRETPGKAAATAFPPGRAARSARPSG</sequence>
<dbReference type="Gene3D" id="3.10.129.10">
    <property type="entry name" value="Hotdog Thioesterase"/>
    <property type="match status" value="1"/>
</dbReference>
<dbReference type="InterPro" id="IPR029069">
    <property type="entry name" value="HotDog_dom_sf"/>
</dbReference>
<evidence type="ECO:0000313" key="2">
    <source>
        <dbReference type="EMBL" id="MBD8042200.1"/>
    </source>
</evidence>
<keyword evidence="3" id="KW-1185">Reference proteome</keyword>